<dbReference type="EMBL" id="CYZO01000015">
    <property type="protein sequence ID" value="CUO00446.1"/>
    <property type="molecule type" value="Genomic_DNA"/>
</dbReference>
<dbReference type="SUPFAM" id="SSF51905">
    <property type="entry name" value="FAD/NAD(P)-binding domain"/>
    <property type="match status" value="1"/>
</dbReference>
<dbReference type="GO" id="GO:0016491">
    <property type="term" value="F:oxidoreductase activity"/>
    <property type="evidence" value="ECO:0007669"/>
    <property type="project" value="UniProtKB-KW"/>
</dbReference>
<evidence type="ECO:0000313" key="13">
    <source>
        <dbReference type="EMBL" id="RYS81465.1"/>
    </source>
</evidence>
<evidence type="ECO:0000256" key="1">
    <source>
        <dbReference type="ARBA" id="ARBA00001917"/>
    </source>
</evidence>
<evidence type="ECO:0000256" key="5">
    <source>
        <dbReference type="ARBA" id="ARBA00022643"/>
    </source>
</evidence>
<keyword evidence="9" id="KW-0411">Iron-sulfur</keyword>
<evidence type="ECO:0000313" key="15">
    <source>
        <dbReference type="Proteomes" id="UP000292665"/>
    </source>
</evidence>
<evidence type="ECO:0000313" key="12">
    <source>
        <dbReference type="EMBL" id="CUO00446.1"/>
    </source>
</evidence>
<dbReference type="Gene3D" id="3.50.50.60">
    <property type="entry name" value="FAD/NAD(P)-binding domain"/>
    <property type="match status" value="1"/>
</dbReference>
<dbReference type="EMBL" id="RCYR01000003">
    <property type="protein sequence ID" value="RYS81465.1"/>
    <property type="molecule type" value="Genomic_DNA"/>
</dbReference>
<evidence type="ECO:0000256" key="4">
    <source>
        <dbReference type="ARBA" id="ARBA00022630"/>
    </source>
</evidence>
<dbReference type="Pfam" id="PF07992">
    <property type="entry name" value="Pyr_redox_2"/>
    <property type="match status" value="1"/>
</dbReference>
<dbReference type="PRINTS" id="PR00368">
    <property type="entry name" value="FADPNR"/>
</dbReference>
<dbReference type="InterPro" id="IPR013785">
    <property type="entry name" value="Aldolase_TIM"/>
</dbReference>
<keyword evidence="6" id="KW-0479">Metal-binding</keyword>
<dbReference type="GeneID" id="97330231"/>
<evidence type="ECO:0000259" key="10">
    <source>
        <dbReference type="Pfam" id="PF00724"/>
    </source>
</evidence>
<dbReference type="Pfam" id="PF00724">
    <property type="entry name" value="Oxidored_FMN"/>
    <property type="match status" value="1"/>
</dbReference>
<dbReference type="PANTHER" id="PTHR42917:SF2">
    <property type="entry name" value="2,4-DIENOYL-COA REDUCTASE [(2E)-ENOYL-COA-PRODUCING]"/>
    <property type="match status" value="1"/>
</dbReference>
<dbReference type="InterPro" id="IPR023753">
    <property type="entry name" value="FAD/NAD-binding_dom"/>
</dbReference>
<dbReference type="EC" id="1.-.-.-" evidence="12"/>
<dbReference type="Gene3D" id="3.20.20.70">
    <property type="entry name" value="Aldolase class I"/>
    <property type="match status" value="1"/>
</dbReference>
<comment type="cofactor">
    <cofactor evidence="1">
        <name>FMN</name>
        <dbReference type="ChEBI" id="CHEBI:58210"/>
    </cofactor>
</comment>
<keyword evidence="8" id="KW-0408">Iron</keyword>
<feature type="domain" description="FAD/NAD(P)-binding" evidence="11">
    <location>
        <begin position="390"/>
        <end position="623"/>
    </location>
</feature>
<dbReference type="SUPFAM" id="SSF51395">
    <property type="entry name" value="FMN-linked oxidoreductases"/>
    <property type="match status" value="1"/>
</dbReference>
<dbReference type="GO" id="GO:0010181">
    <property type="term" value="F:FMN binding"/>
    <property type="evidence" value="ECO:0007669"/>
    <property type="project" value="InterPro"/>
</dbReference>
<dbReference type="PRINTS" id="PR00469">
    <property type="entry name" value="PNDRDTASEII"/>
</dbReference>
<dbReference type="AlphaFoldDB" id="A0A174BLI7"/>
<dbReference type="Proteomes" id="UP000095787">
    <property type="component" value="Unassembled WGS sequence"/>
</dbReference>
<evidence type="ECO:0000256" key="9">
    <source>
        <dbReference type="ARBA" id="ARBA00023014"/>
    </source>
</evidence>
<dbReference type="GO" id="GO:0051536">
    <property type="term" value="F:iron-sulfur cluster binding"/>
    <property type="evidence" value="ECO:0007669"/>
    <property type="project" value="UniProtKB-KW"/>
</dbReference>
<reference evidence="13 15" key="2">
    <citation type="journal article" date="2019" name="Science, e1252229">
        <title>Invertible promoters mediate bacterial phase variation, antibiotic resistance, and host adaptation in the gut.</title>
        <authorList>
            <person name="Jiang X."/>
            <person name="Hall A.B."/>
            <person name="Arthur T.D."/>
            <person name="Plichta D.R."/>
            <person name="Covington C.T."/>
            <person name="Poyet M."/>
            <person name="Crothers J."/>
            <person name="Moses P.L."/>
            <person name="Tolonen A.C."/>
            <person name="Vlamakis H."/>
            <person name="Alm E.J."/>
            <person name="Xavier R.J."/>
        </authorList>
    </citation>
    <scope>NUCLEOTIDE SEQUENCE [LARGE SCALE GENOMIC DNA]</scope>
    <source>
        <strain evidence="15">aa_0143</strain>
        <strain evidence="13">Aa_0143</strain>
    </source>
</reference>
<keyword evidence="4" id="KW-0285">Flavoprotein</keyword>
<dbReference type="GO" id="GO:0046872">
    <property type="term" value="F:metal ion binding"/>
    <property type="evidence" value="ECO:0007669"/>
    <property type="project" value="UniProtKB-KW"/>
</dbReference>
<protein>
    <submittedName>
        <fullName evidence="13">FAD-dependent oxidoreductase</fullName>
    </submittedName>
    <submittedName>
        <fullName evidence="12">NADH oxidase</fullName>
        <ecNumber evidence="12">1.-.-.-</ecNumber>
    </submittedName>
</protein>
<evidence type="ECO:0000259" key="11">
    <source>
        <dbReference type="Pfam" id="PF07992"/>
    </source>
</evidence>
<accession>A0A174BLI7</accession>
<organism evidence="12 14">
    <name type="scientific">[Ruminococcus] torques</name>
    <dbReference type="NCBI Taxonomy" id="33039"/>
    <lineage>
        <taxon>Bacteria</taxon>
        <taxon>Bacillati</taxon>
        <taxon>Bacillota</taxon>
        <taxon>Clostridia</taxon>
        <taxon>Lachnospirales</taxon>
        <taxon>Lachnospiraceae</taxon>
        <taxon>Mediterraneibacter</taxon>
    </lineage>
</organism>
<dbReference type="InterPro" id="IPR036188">
    <property type="entry name" value="FAD/NAD-bd_sf"/>
</dbReference>
<dbReference type="InterPro" id="IPR001155">
    <property type="entry name" value="OxRdtase_FMN_N"/>
</dbReference>
<evidence type="ECO:0000256" key="2">
    <source>
        <dbReference type="ARBA" id="ARBA00001966"/>
    </source>
</evidence>
<dbReference type="RefSeq" id="WP_004847525.1">
    <property type="nucleotide sequence ID" value="NZ_CATVPX010000053.1"/>
</dbReference>
<gene>
    <name evidence="13" type="ORF">EAI93_03765</name>
    <name evidence="12" type="ORF">ERS852456_01365</name>
</gene>
<dbReference type="Proteomes" id="UP000292665">
    <property type="component" value="Unassembled WGS sequence"/>
</dbReference>
<comment type="similarity">
    <text evidence="3">In the N-terminal section; belongs to the NADH:flavin oxidoreductase/NADH oxidase family.</text>
</comment>
<evidence type="ECO:0000256" key="6">
    <source>
        <dbReference type="ARBA" id="ARBA00022723"/>
    </source>
</evidence>
<sequence>MNIERERGKCKYPLLFQPLKVNKIVLKNRIISAPLGSNTDKSLSGIGMIIRGTSGSVDDTRMRLTPGTYCFADLFQAAKVREEVSLIRQRGAKAEFELCHCGQFAVVEEGDYAIGPVSFVRNDGTEVRAMDEKMMDEIADKFAKSACDAKEYGFDGVLLHFGHGWLPAQFLSPYFNKRKDEYGGSFENRIKFPMMIVDRVRQAVGRDYMLDMRISGEEHIEGGMEIDEVAEFIKRIEDKIDMVHISCGVEIDNRTKIYMSPTAYAPHKINAKMAKLVKEKVKIPVAVVGGIMTPEEAEEILEDGCADAVVIGRQLIADPWWVKKAWEGRSEDIVPCIRCMNCYNPYQYKTEEERRKHVGLNTVPCCSVNPRYLHEDRVPNELPEASVKKKTVVVGGGPAGMQAALTAARRGHQVILLEREGELGGQLICSEYDEVKQDLKRLKDYLILQVQKAEVEVRLNVTATPEMVKELSPDSLILALGAYPIQLNLPGTEKNDHVFTCIEAYKYQEKIGENVVVIGGGSIGCELGVELSRKGKQVTILEIEKVLNRTLNDIMKTALKTEMEKCRTLTVLTETRCVSIEEGFVTAASKDGEEFEIKADTIIFAAGMKARTDEANTFFGIAQDTNIIGDANRVGTVWNAMEDGYYISAGL</sequence>
<name>A0A174BLI7_9FIRM</name>
<keyword evidence="7 12" id="KW-0560">Oxidoreductase</keyword>
<dbReference type="CDD" id="cd02803">
    <property type="entry name" value="OYE_like_FMN_family"/>
    <property type="match status" value="1"/>
</dbReference>
<feature type="domain" description="NADH:flavin oxidoreductase/NADH oxidase N-terminal" evidence="10">
    <location>
        <begin position="15"/>
        <end position="330"/>
    </location>
</feature>
<dbReference type="Gene3D" id="3.40.50.720">
    <property type="entry name" value="NAD(P)-binding Rossmann-like Domain"/>
    <property type="match status" value="1"/>
</dbReference>
<evidence type="ECO:0000256" key="7">
    <source>
        <dbReference type="ARBA" id="ARBA00023002"/>
    </source>
</evidence>
<dbReference type="PANTHER" id="PTHR42917">
    <property type="entry name" value="2,4-DIENOYL-COA REDUCTASE"/>
    <property type="match status" value="1"/>
</dbReference>
<reference evidence="12 14" key="1">
    <citation type="submission" date="2015-09" db="EMBL/GenBank/DDBJ databases">
        <authorList>
            <consortium name="Pathogen Informatics"/>
        </authorList>
    </citation>
    <scope>NUCLEOTIDE SEQUENCE [LARGE SCALE GENOMIC DNA]</scope>
    <source>
        <strain evidence="12 14">2789STDY5834841</strain>
    </source>
</reference>
<proteinExistence type="inferred from homology"/>
<evidence type="ECO:0000313" key="14">
    <source>
        <dbReference type="Proteomes" id="UP000095787"/>
    </source>
</evidence>
<comment type="cofactor">
    <cofactor evidence="2">
        <name>[4Fe-4S] cluster</name>
        <dbReference type="ChEBI" id="CHEBI:49883"/>
    </cofactor>
</comment>
<keyword evidence="5" id="KW-0288">FMN</keyword>
<evidence type="ECO:0000256" key="8">
    <source>
        <dbReference type="ARBA" id="ARBA00023004"/>
    </source>
</evidence>
<evidence type="ECO:0000256" key="3">
    <source>
        <dbReference type="ARBA" id="ARBA00011048"/>
    </source>
</evidence>
<dbReference type="InterPro" id="IPR051793">
    <property type="entry name" value="NADH:flavin_oxidoreductase"/>
</dbReference>